<keyword evidence="3" id="KW-0963">Cytoplasm</keyword>
<dbReference type="PANTHER" id="PTHR38537:SF7">
    <property type="entry name" value="FILAMIN-B"/>
    <property type="match status" value="1"/>
</dbReference>
<dbReference type="GO" id="GO:0007399">
    <property type="term" value="P:nervous system development"/>
    <property type="evidence" value="ECO:0007669"/>
    <property type="project" value="UniProtKB-ARBA"/>
</dbReference>
<evidence type="ECO:0000313" key="11">
    <source>
        <dbReference type="Proteomes" id="UP001497482"/>
    </source>
</evidence>
<dbReference type="GO" id="GO:0051015">
    <property type="term" value="F:actin filament binding"/>
    <property type="evidence" value="ECO:0007669"/>
    <property type="project" value="InterPro"/>
</dbReference>
<evidence type="ECO:0000256" key="3">
    <source>
        <dbReference type="ARBA" id="ARBA00022490"/>
    </source>
</evidence>
<dbReference type="InterPro" id="IPR014756">
    <property type="entry name" value="Ig_E-set"/>
</dbReference>
<dbReference type="InterPro" id="IPR013783">
    <property type="entry name" value="Ig-like_fold"/>
</dbReference>
<evidence type="ECO:0000313" key="10">
    <source>
        <dbReference type="EMBL" id="CAL1614247.1"/>
    </source>
</evidence>
<evidence type="ECO:0008006" key="12">
    <source>
        <dbReference type="Google" id="ProtNLM"/>
    </source>
</evidence>
<evidence type="ECO:0000256" key="9">
    <source>
        <dbReference type="PROSITE-ProRule" id="PRU00087"/>
    </source>
</evidence>
<dbReference type="PANTHER" id="PTHR38537">
    <property type="entry name" value="JITTERBUG, ISOFORM N"/>
    <property type="match status" value="1"/>
</dbReference>
<keyword evidence="6" id="KW-0832">Ubl conjugation</keyword>
<dbReference type="InterPro" id="IPR001298">
    <property type="entry name" value="Filamin/ABP280_rpt"/>
</dbReference>
<comment type="subcellular location">
    <subcellularLocation>
        <location evidence="1">Cytoplasm</location>
        <location evidence="1">Cytoskeleton</location>
    </subcellularLocation>
</comment>
<evidence type="ECO:0000256" key="6">
    <source>
        <dbReference type="ARBA" id="ARBA00022843"/>
    </source>
</evidence>
<keyword evidence="5" id="KW-0677">Repeat</keyword>
<evidence type="ECO:0000256" key="1">
    <source>
        <dbReference type="ARBA" id="ARBA00004245"/>
    </source>
</evidence>
<dbReference type="FunFam" id="2.60.40.10:FF:000102">
    <property type="entry name" value="filamin-B isoform X2"/>
    <property type="match status" value="1"/>
</dbReference>
<dbReference type="Gene3D" id="2.60.40.10">
    <property type="entry name" value="Immunoglobulins"/>
    <property type="match status" value="3"/>
</dbReference>
<accession>A0AAV2MLB8</accession>
<gene>
    <name evidence="10" type="ORF">KC01_LOCUS40311</name>
</gene>
<sequence>MNQSQLSLDQFVSSPEIPQSLCEESGLKVNHPASFAVRLNGAQGKMEAQVHSPSGALDECVVTEIEKDKYVIRFIPRENGVHNIDVKFNGAHIPGSPFQVRVGEPGQSGEAGLVTAYGGGLERGTTGAQSEFTINNSRAGPGALSVTIEGPSKVKMDCVELPEGYRVHYTPMAPGNYCISIKYGGPSHIQGSPYSAKVTGPRLVNVTNASETSTLTVDPAVRSSSLSPVHSAPSWTTEADASKVLSRGPGLSKAFVGQKSSFSVDCSKAGKSMLLVGVHGPHVPCEEVVVKHMGRLQYNISYVLKERGDYALVVKWGDQHVPGSPFHVVVP</sequence>
<name>A0AAV2MLB8_KNICA</name>
<keyword evidence="4" id="KW-0597">Phosphoprotein</keyword>
<dbReference type="SUPFAM" id="SSF81296">
    <property type="entry name" value="E set domains"/>
    <property type="match status" value="3"/>
</dbReference>
<protein>
    <recommendedName>
        <fullName evidence="12">Filamin</fullName>
    </recommendedName>
</protein>
<feature type="repeat" description="Filamin" evidence="9">
    <location>
        <begin position="236"/>
        <end position="330"/>
    </location>
</feature>
<dbReference type="Proteomes" id="UP001497482">
    <property type="component" value="Chromosome 8"/>
</dbReference>
<dbReference type="EMBL" id="OZ035830">
    <property type="protein sequence ID" value="CAL1614247.1"/>
    <property type="molecule type" value="Genomic_DNA"/>
</dbReference>
<dbReference type="SMART" id="SM00557">
    <property type="entry name" value="IG_FLMN"/>
    <property type="match status" value="3"/>
</dbReference>
<keyword evidence="11" id="KW-1185">Reference proteome</keyword>
<evidence type="ECO:0000256" key="8">
    <source>
        <dbReference type="ARBA" id="ARBA00023212"/>
    </source>
</evidence>
<keyword evidence="8" id="KW-0206">Cytoskeleton</keyword>
<evidence type="ECO:0000256" key="5">
    <source>
        <dbReference type="ARBA" id="ARBA00022737"/>
    </source>
</evidence>
<reference evidence="10 11" key="1">
    <citation type="submission" date="2024-04" db="EMBL/GenBank/DDBJ databases">
        <authorList>
            <person name="Waldvogel A.-M."/>
            <person name="Schoenle A."/>
        </authorList>
    </citation>
    <scope>NUCLEOTIDE SEQUENCE [LARGE SCALE GENOMIC DNA]</scope>
</reference>
<dbReference type="FunFam" id="2.60.40.10:FF:000096">
    <property type="entry name" value="filamin-C isoform X2"/>
    <property type="match status" value="1"/>
</dbReference>
<dbReference type="GO" id="GO:0030036">
    <property type="term" value="P:actin cytoskeleton organization"/>
    <property type="evidence" value="ECO:0007669"/>
    <property type="project" value="InterPro"/>
</dbReference>
<dbReference type="PROSITE" id="PS50194">
    <property type="entry name" value="FILAMIN_REPEAT"/>
    <property type="match status" value="3"/>
</dbReference>
<feature type="repeat" description="Filamin" evidence="9">
    <location>
        <begin position="106"/>
        <end position="198"/>
    </location>
</feature>
<feature type="repeat" description="Filamin" evidence="9">
    <location>
        <begin position="12"/>
        <end position="102"/>
    </location>
</feature>
<comment type="similarity">
    <text evidence="2">Belongs to the filamin family.</text>
</comment>
<organism evidence="10 11">
    <name type="scientific">Knipowitschia caucasica</name>
    <name type="common">Caucasian dwarf goby</name>
    <name type="synonym">Pomatoschistus caucasicus</name>
    <dbReference type="NCBI Taxonomy" id="637954"/>
    <lineage>
        <taxon>Eukaryota</taxon>
        <taxon>Metazoa</taxon>
        <taxon>Chordata</taxon>
        <taxon>Craniata</taxon>
        <taxon>Vertebrata</taxon>
        <taxon>Euteleostomi</taxon>
        <taxon>Actinopterygii</taxon>
        <taxon>Neopterygii</taxon>
        <taxon>Teleostei</taxon>
        <taxon>Neoteleostei</taxon>
        <taxon>Acanthomorphata</taxon>
        <taxon>Gobiaria</taxon>
        <taxon>Gobiiformes</taxon>
        <taxon>Gobioidei</taxon>
        <taxon>Gobiidae</taxon>
        <taxon>Gobiinae</taxon>
        <taxon>Knipowitschia</taxon>
    </lineage>
</organism>
<dbReference type="Pfam" id="PF00630">
    <property type="entry name" value="Filamin"/>
    <property type="match status" value="3"/>
</dbReference>
<dbReference type="GO" id="GO:0005856">
    <property type="term" value="C:cytoskeleton"/>
    <property type="evidence" value="ECO:0007669"/>
    <property type="project" value="UniProtKB-SubCell"/>
</dbReference>
<dbReference type="InterPro" id="IPR044801">
    <property type="entry name" value="Filamin"/>
</dbReference>
<dbReference type="FunFam" id="2.60.40.10:FF:000092">
    <property type="entry name" value="Filamin-B isoform B"/>
    <property type="match status" value="1"/>
</dbReference>
<dbReference type="AlphaFoldDB" id="A0AAV2MLB8"/>
<evidence type="ECO:0000256" key="2">
    <source>
        <dbReference type="ARBA" id="ARBA00009238"/>
    </source>
</evidence>
<proteinExistence type="inferred from homology"/>
<evidence type="ECO:0000256" key="7">
    <source>
        <dbReference type="ARBA" id="ARBA00023203"/>
    </source>
</evidence>
<evidence type="ECO:0000256" key="4">
    <source>
        <dbReference type="ARBA" id="ARBA00022553"/>
    </source>
</evidence>
<dbReference type="InterPro" id="IPR017868">
    <property type="entry name" value="Filamin/ABP280_repeat-like"/>
</dbReference>
<keyword evidence="7" id="KW-0009">Actin-binding</keyword>